<keyword evidence="3" id="KW-1185">Reference proteome</keyword>
<dbReference type="PANTHER" id="PTHR35580:SF1">
    <property type="entry name" value="PHYTASE-LIKE DOMAIN-CONTAINING PROTEIN"/>
    <property type="match status" value="1"/>
</dbReference>
<dbReference type="InterPro" id="IPR010620">
    <property type="entry name" value="SBBP_repeat"/>
</dbReference>
<reference evidence="2" key="1">
    <citation type="journal article" date="2019" name="PLoS Negl. Trop. Dis.">
        <title>Revisiting the worldwide diversity of Leptospira species in the environment.</title>
        <authorList>
            <person name="Vincent A.T."/>
            <person name="Schiettekatte O."/>
            <person name="Bourhy P."/>
            <person name="Veyrier F.J."/>
            <person name="Picardeau M."/>
        </authorList>
    </citation>
    <scope>NUCLEOTIDE SEQUENCE [LARGE SCALE GENOMIC DNA]</scope>
    <source>
        <strain evidence="2">201800287</strain>
    </source>
</reference>
<gene>
    <name evidence="2" type="ORF">EHQ24_12280</name>
</gene>
<dbReference type="InterPro" id="IPR052918">
    <property type="entry name" value="Motility_Chemotaxis_Reg"/>
</dbReference>
<dbReference type="AlphaFoldDB" id="A0A4R9I8Y2"/>
<dbReference type="EMBL" id="RQFK01000026">
    <property type="protein sequence ID" value="TGK82648.1"/>
    <property type="molecule type" value="Genomic_DNA"/>
</dbReference>
<comment type="caution">
    <text evidence="2">The sequence shown here is derived from an EMBL/GenBank/DDBJ whole genome shotgun (WGS) entry which is preliminary data.</text>
</comment>
<keyword evidence="1" id="KW-0732">Signal</keyword>
<dbReference type="Pfam" id="PF06739">
    <property type="entry name" value="SBBP"/>
    <property type="match status" value="1"/>
</dbReference>
<feature type="signal peptide" evidence="1">
    <location>
        <begin position="1"/>
        <end position="19"/>
    </location>
</feature>
<evidence type="ECO:0000256" key="1">
    <source>
        <dbReference type="SAM" id="SignalP"/>
    </source>
</evidence>
<dbReference type="OrthoDB" id="344059at2"/>
<evidence type="ECO:0008006" key="4">
    <source>
        <dbReference type="Google" id="ProtNLM"/>
    </source>
</evidence>
<name>A0A4R9I8Y2_9LEPT</name>
<accession>A0A4R9I8Y2</accession>
<dbReference type="PANTHER" id="PTHR35580">
    <property type="entry name" value="CELL SURFACE GLYCOPROTEIN (S-LAYER PROTEIN)-LIKE PROTEIN"/>
    <property type="match status" value="1"/>
</dbReference>
<protein>
    <recommendedName>
        <fullName evidence="4">Beta-propeller repeat protein</fullName>
    </recommendedName>
</protein>
<evidence type="ECO:0000313" key="3">
    <source>
        <dbReference type="Proteomes" id="UP000298009"/>
    </source>
</evidence>
<sequence>MRILLFLIILLLTFQCKQSNLNNPSDSNSKAYLETAIWTCLNQLVPCFEIKQQNQGIKQWTRLLGGTSGITTNSFASATDFEGNNYIAGKVTGALPGQTKMANGLYTDLFLAKYDPNGNRLWIRQMGSVGNYHSDIQSIHVDTFGDVILTGSTVGAFVGYSSTDFGSLLIKFSSAGELLWSKIFYANATQLIAGVGITSDLQGNIYITGHTELTNIDDENASGNYNLFVFKYNKSGSILWKRLLGGYGIDMYGVKATYDPSTNQIYVVGHVIGSGTFFDQTLSGSQDSFVLGFHPDGYYQWAKILGKTGVNLWIRGVSADKRGFFYIAGDVSAGYDGESFSGSVGELIVKFDSKGNREWTKLRGAGTGTTTTSRGIYADNAGNVYTTGWTTGNLSGVTLNGTQDAYLSKYHFNGNLEWTRLSGSSLVTLDGTALSSDRYGTIYLTGGTTGNLDAQTKTGTKDAFVIQYK</sequence>
<proteinExistence type="predicted"/>
<feature type="chain" id="PRO_5020801394" description="Beta-propeller repeat protein" evidence="1">
    <location>
        <begin position="20"/>
        <end position="469"/>
    </location>
</feature>
<dbReference type="Proteomes" id="UP000298009">
    <property type="component" value="Unassembled WGS sequence"/>
</dbReference>
<organism evidence="2 3">
    <name type="scientific">Leptospira noumeaensis</name>
    <dbReference type="NCBI Taxonomy" id="2484964"/>
    <lineage>
        <taxon>Bacteria</taxon>
        <taxon>Pseudomonadati</taxon>
        <taxon>Spirochaetota</taxon>
        <taxon>Spirochaetia</taxon>
        <taxon>Leptospirales</taxon>
        <taxon>Leptospiraceae</taxon>
        <taxon>Leptospira</taxon>
    </lineage>
</organism>
<evidence type="ECO:0000313" key="2">
    <source>
        <dbReference type="EMBL" id="TGK82648.1"/>
    </source>
</evidence>